<dbReference type="InterPro" id="IPR006638">
    <property type="entry name" value="Elp3/MiaA/NifB-like_rSAM"/>
</dbReference>
<sequence>MVDGRAPKAKNGSGRIVPRPVTVRLEETAETAGRQEGTAKVDAAARGGRGTLSNANGRFERFDAVAFDDGWGQGDEPAPRIETRVQTDKSRTIITRNDSPDISFDRSINPYRGCEHGCTYCFARPTHAYLGFSPGIDFESRILAKPDAARLLEGELGARSYACRPIAMGTNTDPYQPVEKKLRITRGILEVLERWNHPLTIVTKSALVQRDIDILGRMARLNLAKVALSVTTLDRRLARRMEPRAATPEKRLETIKALSAAGVPVGVMTAPMIPGLNDHEMEAILEAAAKAGATIAGYVMLRLPLEIKDLFQEWLAAAVPERAGRVMALIRDMRGGKAYDSTFGLRQRGTGPYADLIAQRFRLATARLGLDISRRPLDITKFRRPLERDDQMALFGD</sequence>
<accession>A0A418WD24</accession>
<dbReference type="SUPFAM" id="SSF102114">
    <property type="entry name" value="Radical SAM enzymes"/>
    <property type="match status" value="1"/>
</dbReference>
<dbReference type="Proteomes" id="UP000284605">
    <property type="component" value="Unassembled WGS sequence"/>
</dbReference>
<gene>
    <name evidence="5" type="ORF">D3874_13110</name>
</gene>
<reference evidence="5 6" key="1">
    <citation type="submission" date="2018-09" db="EMBL/GenBank/DDBJ databases">
        <authorList>
            <person name="Zhu H."/>
        </authorList>
    </citation>
    <scope>NUCLEOTIDE SEQUENCE [LARGE SCALE GENOMIC DNA]</scope>
    <source>
        <strain evidence="5 6">K1W22B-8</strain>
    </source>
</reference>
<evidence type="ECO:0000256" key="1">
    <source>
        <dbReference type="ARBA" id="ARBA00022723"/>
    </source>
</evidence>
<protein>
    <submittedName>
        <fullName evidence="5">PA0069 family radical SAM protein</fullName>
    </submittedName>
</protein>
<proteinExistence type="predicted"/>
<comment type="caution">
    <text evidence="5">The sequence shown here is derived from an EMBL/GenBank/DDBJ whole genome shotgun (WGS) entry which is preliminary data.</text>
</comment>
<dbReference type="Pfam" id="PF04055">
    <property type="entry name" value="Radical_SAM"/>
    <property type="match status" value="1"/>
</dbReference>
<dbReference type="CDD" id="cd01335">
    <property type="entry name" value="Radical_SAM"/>
    <property type="match status" value="1"/>
</dbReference>
<dbReference type="SFLD" id="SFLDS00029">
    <property type="entry name" value="Radical_SAM"/>
    <property type="match status" value="1"/>
</dbReference>
<evidence type="ECO:0000256" key="3">
    <source>
        <dbReference type="ARBA" id="ARBA00023014"/>
    </source>
</evidence>
<dbReference type="AlphaFoldDB" id="A0A418WD24"/>
<dbReference type="PANTHER" id="PTHR43432:SF3">
    <property type="entry name" value="SLR0285 PROTEIN"/>
    <property type="match status" value="1"/>
</dbReference>
<dbReference type="SMART" id="SM00729">
    <property type="entry name" value="Elp3"/>
    <property type="match status" value="1"/>
</dbReference>
<dbReference type="OrthoDB" id="9785699at2"/>
<name>A0A418WD24_9PROT</name>
<keyword evidence="1" id="KW-0479">Metal-binding</keyword>
<evidence type="ECO:0000313" key="5">
    <source>
        <dbReference type="EMBL" id="RJF87848.1"/>
    </source>
</evidence>
<dbReference type="GO" id="GO:0003824">
    <property type="term" value="F:catalytic activity"/>
    <property type="evidence" value="ECO:0007669"/>
    <property type="project" value="InterPro"/>
</dbReference>
<dbReference type="Gene3D" id="3.80.30.30">
    <property type="match status" value="1"/>
</dbReference>
<dbReference type="EMBL" id="QYUK01000011">
    <property type="protein sequence ID" value="RJF87848.1"/>
    <property type="molecule type" value="Genomic_DNA"/>
</dbReference>
<dbReference type="GO" id="GO:0051536">
    <property type="term" value="F:iron-sulfur cluster binding"/>
    <property type="evidence" value="ECO:0007669"/>
    <property type="project" value="UniProtKB-KW"/>
</dbReference>
<keyword evidence="2" id="KW-0408">Iron</keyword>
<evidence type="ECO:0000256" key="2">
    <source>
        <dbReference type="ARBA" id="ARBA00023004"/>
    </source>
</evidence>
<dbReference type="InterPro" id="IPR007197">
    <property type="entry name" value="rSAM"/>
</dbReference>
<feature type="domain" description="Radical SAM core" evidence="4">
    <location>
        <begin position="97"/>
        <end position="337"/>
    </location>
</feature>
<dbReference type="InterPro" id="IPR040086">
    <property type="entry name" value="MJ0683-like"/>
</dbReference>
<evidence type="ECO:0000259" key="4">
    <source>
        <dbReference type="PROSITE" id="PS51918"/>
    </source>
</evidence>
<keyword evidence="6" id="KW-1185">Reference proteome</keyword>
<dbReference type="InterPro" id="IPR058240">
    <property type="entry name" value="rSAM_sf"/>
</dbReference>
<dbReference type="GO" id="GO:0046872">
    <property type="term" value="F:metal ion binding"/>
    <property type="evidence" value="ECO:0007669"/>
    <property type="project" value="UniProtKB-KW"/>
</dbReference>
<organism evidence="5 6">
    <name type="scientific">Oleomonas cavernae</name>
    <dbReference type="NCBI Taxonomy" id="2320859"/>
    <lineage>
        <taxon>Bacteria</taxon>
        <taxon>Pseudomonadati</taxon>
        <taxon>Pseudomonadota</taxon>
        <taxon>Alphaproteobacteria</taxon>
        <taxon>Acetobacterales</taxon>
        <taxon>Acetobacteraceae</taxon>
        <taxon>Oleomonas</taxon>
    </lineage>
</organism>
<keyword evidence="3" id="KW-0411">Iron-sulfur</keyword>
<dbReference type="PROSITE" id="PS51918">
    <property type="entry name" value="RADICAL_SAM"/>
    <property type="match status" value="1"/>
</dbReference>
<dbReference type="PANTHER" id="PTHR43432">
    <property type="entry name" value="SLR0285 PROTEIN"/>
    <property type="match status" value="1"/>
</dbReference>
<evidence type="ECO:0000313" key="6">
    <source>
        <dbReference type="Proteomes" id="UP000284605"/>
    </source>
</evidence>
<dbReference type="SFLD" id="SFLDG01084">
    <property type="entry name" value="Uncharacterised_Radical_SAM_Su"/>
    <property type="match status" value="1"/>
</dbReference>
<dbReference type="NCBIfam" id="NF033668">
    <property type="entry name" value="rSAM_PA0069"/>
    <property type="match status" value="1"/>
</dbReference>